<evidence type="ECO:0000259" key="3">
    <source>
        <dbReference type="PROSITE" id="PS50930"/>
    </source>
</evidence>
<dbReference type="GO" id="GO:0000156">
    <property type="term" value="F:phosphorelay response regulator activity"/>
    <property type="evidence" value="ECO:0007669"/>
    <property type="project" value="InterPro"/>
</dbReference>
<evidence type="ECO:0000313" key="5">
    <source>
        <dbReference type="Proteomes" id="UP000199656"/>
    </source>
</evidence>
<dbReference type="InterPro" id="IPR011006">
    <property type="entry name" value="CheY-like_superfamily"/>
</dbReference>
<protein>
    <submittedName>
        <fullName evidence="4">Two component transcriptional regulator, LytTR family</fullName>
    </submittedName>
</protein>
<dbReference type="PANTHER" id="PTHR37299">
    <property type="entry name" value="TRANSCRIPTIONAL REGULATOR-RELATED"/>
    <property type="match status" value="1"/>
</dbReference>
<feature type="domain" description="HTH LytTR-type" evidence="3">
    <location>
        <begin position="147"/>
        <end position="254"/>
    </location>
</feature>
<reference evidence="5" key="1">
    <citation type="submission" date="2016-10" db="EMBL/GenBank/DDBJ databases">
        <authorList>
            <person name="Varghese N."/>
            <person name="Submissions S."/>
        </authorList>
    </citation>
    <scope>NUCLEOTIDE SEQUENCE [LARGE SCALE GENOMIC DNA]</scope>
    <source>
        <strain evidence="5">DSM 23920</strain>
    </source>
</reference>
<dbReference type="PROSITE" id="PS50110">
    <property type="entry name" value="RESPONSE_REGULATORY"/>
    <property type="match status" value="1"/>
</dbReference>
<dbReference type="EMBL" id="FNRL01000020">
    <property type="protein sequence ID" value="SEA88444.1"/>
    <property type="molecule type" value="Genomic_DNA"/>
</dbReference>
<organism evidence="4 5">
    <name type="scientific">Chitinophaga terrae</name>
    <name type="common">ex Kim and Jung 2007</name>
    <dbReference type="NCBI Taxonomy" id="408074"/>
    <lineage>
        <taxon>Bacteria</taxon>
        <taxon>Pseudomonadati</taxon>
        <taxon>Bacteroidota</taxon>
        <taxon>Chitinophagia</taxon>
        <taxon>Chitinophagales</taxon>
        <taxon>Chitinophagaceae</taxon>
        <taxon>Chitinophaga</taxon>
    </lineage>
</organism>
<dbReference type="PANTHER" id="PTHR37299:SF1">
    <property type="entry name" value="STAGE 0 SPORULATION PROTEIN A HOMOLOG"/>
    <property type="match status" value="1"/>
</dbReference>
<name>A0A1H4ETT9_9BACT</name>
<dbReference type="Pfam" id="PF04397">
    <property type="entry name" value="LytTR"/>
    <property type="match status" value="1"/>
</dbReference>
<dbReference type="Pfam" id="PF00072">
    <property type="entry name" value="Response_reg"/>
    <property type="match status" value="1"/>
</dbReference>
<dbReference type="InterPro" id="IPR046947">
    <property type="entry name" value="LytR-like"/>
</dbReference>
<feature type="domain" description="Response regulatory" evidence="2">
    <location>
        <begin position="2"/>
        <end position="115"/>
    </location>
</feature>
<dbReference type="Gene3D" id="2.40.50.1020">
    <property type="entry name" value="LytTr DNA-binding domain"/>
    <property type="match status" value="1"/>
</dbReference>
<dbReference type="InterPro" id="IPR001789">
    <property type="entry name" value="Sig_transdc_resp-reg_receiver"/>
</dbReference>
<dbReference type="AlphaFoldDB" id="A0A1H4ETT9"/>
<dbReference type="SUPFAM" id="SSF52172">
    <property type="entry name" value="CheY-like"/>
    <property type="match status" value="1"/>
</dbReference>
<dbReference type="Gene3D" id="3.40.50.2300">
    <property type="match status" value="1"/>
</dbReference>
<keyword evidence="1" id="KW-0597">Phosphoprotein</keyword>
<dbReference type="InterPro" id="IPR007492">
    <property type="entry name" value="LytTR_DNA-bd_dom"/>
</dbReference>
<proteinExistence type="predicted"/>
<dbReference type="RefSeq" id="WP_089763653.1">
    <property type="nucleotide sequence ID" value="NZ_BKAT01000033.1"/>
</dbReference>
<dbReference type="FunFam" id="3.40.50.2300:FF:000361">
    <property type="entry name" value="Two-component system response regulator"/>
    <property type="match status" value="1"/>
</dbReference>
<gene>
    <name evidence="4" type="ORF">SAMN05660909_03956</name>
</gene>
<dbReference type="OrthoDB" id="2168082at2"/>
<evidence type="ECO:0000259" key="2">
    <source>
        <dbReference type="PROSITE" id="PS50110"/>
    </source>
</evidence>
<evidence type="ECO:0000256" key="1">
    <source>
        <dbReference type="PROSITE-ProRule" id="PRU00169"/>
    </source>
</evidence>
<accession>A0A1H4ETT9</accession>
<feature type="modified residue" description="4-aspartylphosphate" evidence="1">
    <location>
        <position position="55"/>
    </location>
</feature>
<evidence type="ECO:0000313" key="4">
    <source>
        <dbReference type="EMBL" id="SEA88444.1"/>
    </source>
</evidence>
<dbReference type="PROSITE" id="PS50930">
    <property type="entry name" value="HTH_LYTTR"/>
    <property type="match status" value="1"/>
</dbReference>
<dbReference type="SMART" id="SM00448">
    <property type="entry name" value="REC"/>
    <property type="match status" value="1"/>
</dbReference>
<sequence>MKVLVIEDEIKTARALARLIQEVSPDAHVPDILQSVKSAVDWLGRNGNPDIIFLDIQLADGLSFEIFEKVEITAPVIFCTAFNEYAIQAFRNNGIAYILKPFDVKDIEQALNKVKKLKDYFQKDSLPAEQVSRVLRSLAAEETKKSFLVYNHNAYINIPTSSIAYFYKGMSGINLVTDEKKRFGINESLDEIHRLVGKQSFYRINRQYLVAFRCITEVQHYFDRKLLVKLNIETDEKLVVGREKAAEFLDWLGNR</sequence>
<keyword evidence="5" id="KW-1185">Reference proteome</keyword>
<dbReference type="GO" id="GO:0003677">
    <property type="term" value="F:DNA binding"/>
    <property type="evidence" value="ECO:0007669"/>
    <property type="project" value="InterPro"/>
</dbReference>
<dbReference type="Proteomes" id="UP000199656">
    <property type="component" value="Unassembled WGS sequence"/>
</dbReference>
<dbReference type="SMART" id="SM00850">
    <property type="entry name" value="LytTR"/>
    <property type="match status" value="1"/>
</dbReference>
<dbReference type="STRING" id="408074.SAMN05660909_03956"/>